<feature type="non-terminal residue" evidence="1">
    <location>
        <position position="1"/>
    </location>
</feature>
<keyword evidence="2" id="KW-1185">Reference proteome</keyword>
<evidence type="ECO:0000313" key="2">
    <source>
        <dbReference type="Proteomes" id="UP000193144"/>
    </source>
</evidence>
<name>A0A1Y1Y0X9_9PLEO</name>
<reference evidence="1 2" key="1">
    <citation type="submission" date="2016-07" db="EMBL/GenBank/DDBJ databases">
        <title>Pervasive Adenine N6-methylation of Active Genes in Fungi.</title>
        <authorList>
            <consortium name="DOE Joint Genome Institute"/>
            <person name="Mondo S.J."/>
            <person name="Dannebaum R.O."/>
            <person name="Kuo R.C."/>
            <person name="Labutti K."/>
            <person name="Haridas S."/>
            <person name="Kuo A."/>
            <person name="Salamov A."/>
            <person name="Ahrendt S.R."/>
            <person name="Lipzen A."/>
            <person name="Sullivan W."/>
            <person name="Andreopoulos W.B."/>
            <person name="Clum A."/>
            <person name="Lindquist E."/>
            <person name="Daum C."/>
            <person name="Ramamoorthy G.K."/>
            <person name="Gryganskyi A."/>
            <person name="Culley D."/>
            <person name="Magnuson J.K."/>
            <person name="James T.Y."/>
            <person name="O'Malley M.A."/>
            <person name="Stajich J.E."/>
            <person name="Spatafora J.W."/>
            <person name="Visel A."/>
            <person name="Grigoriev I.V."/>
        </authorList>
    </citation>
    <scope>NUCLEOTIDE SEQUENCE [LARGE SCALE GENOMIC DNA]</scope>
    <source>
        <strain evidence="1 2">CBS 115471</strain>
    </source>
</reference>
<sequence length="125" mass="14136">EDKELAVIKAGAYRGIAKIQLSALNFEHPLVQQEHRKVSIQNVRRLQRVFERNGCWRLQEENFVNAIVDDVTLNASLAAAGLGKDDFLQVRHGQPVPWLNLHNIDCLSGLHRIEAAKGFLDDNDQ</sequence>
<dbReference type="OrthoDB" id="4227485at2759"/>
<gene>
    <name evidence="1" type="ORF">BCR34DRAFT_649961</name>
</gene>
<dbReference type="Proteomes" id="UP000193144">
    <property type="component" value="Unassembled WGS sequence"/>
</dbReference>
<comment type="caution">
    <text evidence="1">The sequence shown here is derived from an EMBL/GenBank/DDBJ whole genome shotgun (WGS) entry which is preliminary data.</text>
</comment>
<dbReference type="InterPro" id="IPR022198">
    <property type="entry name" value="DUF3723"/>
</dbReference>
<evidence type="ECO:0000313" key="1">
    <source>
        <dbReference type="EMBL" id="ORX91555.1"/>
    </source>
</evidence>
<dbReference type="Pfam" id="PF12520">
    <property type="entry name" value="DUF3723"/>
    <property type="match status" value="1"/>
</dbReference>
<accession>A0A1Y1Y0X9</accession>
<organism evidence="1 2">
    <name type="scientific">Clohesyomyces aquaticus</name>
    <dbReference type="NCBI Taxonomy" id="1231657"/>
    <lineage>
        <taxon>Eukaryota</taxon>
        <taxon>Fungi</taxon>
        <taxon>Dikarya</taxon>
        <taxon>Ascomycota</taxon>
        <taxon>Pezizomycotina</taxon>
        <taxon>Dothideomycetes</taxon>
        <taxon>Pleosporomycetidae</taxon>
        <taxon>Pleosporales</taxon>
        <taxon>Lindgomycetaceae</taxon>
        <taxon>Clohesyomyces</taxon>
    </lineage>
</organism>
<protein>
    <submittedName>
        <fullName evidence="1">Uncharacterized protein</fullName>
    </submittedName>
</protein>
<dbReference type="EMBL" id="MCFA01000455">
    <property type="protein sequence ID" value="ORX91555.1"/>
    <property type="molecule type" value="Genomic_DNA"/>
</dbReference>
<dbReference type="STRING" id="1231657.A0A1Y1Y0X9"/>
<proteinExistence type="predicted"/>
<dbReference type="AlphaFoldDB" id="A0A1Y1Y0X9"/>